<feature type="transmembrane region" description="Helical" evidence="6">
    <location>
        <begin position="133"/>
        <end position="152"/>
    </location>
</feature>
<proteinExistence type="predicted"/>
<name>A0ABV0EZL2_9ENTE</name>
<feature type="transmembrane region" description="Helical" evidence="6">
    <location>
        <begin position="45"/>
        <end position="69"/>
    </location>
</feature>
<evidence type="ECO:0000313" key="9">
    <source>
        <dbReference type="Proteomes" id="UP001429357"/>
    </source>
</evidence>
<dbReference type="PRINTS" id="PR01036">
    <property type="entry name" value="TCRTETB"/>
</dbReference>
<protein>
    <submittedName>
        <fullName evidence="8">Drug resistance MFS transporter</fullName>
    </submittedName>
</protein>
<comment type="subcellular location">
    <subcellularLocation>
        <location evidence="1">Cell membrane</location>
        <topology evidence="1">Multi-pass membrane protein</topology>
    </subcellularLocation>
</comment>
<reference evidence="8 9" key="2">
    <citation type="submission" date="2024-02" db="EMBL/GenBank/DDBJ databases">
        <title>The Genome Sequence of Enterococcus diestrammenae JM9A.</title>
        <authorList>
            <person name="Earl A."/>
            <person name="Manson A."/>
            <person name="Gilmore M."/>
            <person name="Sanders J."/>
            <person name="Shea T."/>
            <person name="Howe W."/>
            <person name="Livny J."/>
            <person name="Cuomo C."/>
            <person name="Neafsey D."/>
            <person name="Birren B."/>
        </authorList>
    </citation>
    <scope>NUCLEOTIDE SEQUENCE [LARGE SCALE GENOMIC DNA]</scope>
    <source>
        <strain evidence="8 9">JM9A</strain>
    </source>
</reference>
<evidence type="ECO:0000259" key="7">
    <source>
        <dbReference type="PROSITE" id="PS50850"/>
    </source>
</evidence>
<dbReference type="PANTHER" id="PTHR42718">
    <property type="entry name" value="MAJOR FACILITATOR SUPERFAMILY MULTIDRUG TRANSPORTER MFSC"/>
    <property type="match status" value="1"/>
</dbReference>
<feature type="transmembrane region" description="Helical" evidence="6">
    <location>
        <begin position="75"/>
        <end position="91"/>
    </location>
</feature>
<dbReference type="PANTHER" id="PTHR42718:SF9">
    <property type="entry name" value="MAJOR FACILITATOR SUPERFAMILY MULTIDRUG TRANSPORTER MFSC"/>
    <property type="match status" value="1"/>
</dbReference>
<dbReference type="InterPro" id="IPR020846">
    <property type="entry name" value="MFS_dom"/>
</dbReference>
<dbReference type="PROSITE" id="PS50850">
    <property type="entry name" value="MFS"/>
    <property type="match status" value="1"/>
</dbReference>
<dbReference type="Pfam" id="PF07690">
    <property type="entry name" value="MFS_1"/>
    <property type="match status" value="1"/>
</dbReference>
<feature type="transmembrane region" description="Helical" evidence="6">
    <location>
        <begin position="111"/>
        <end position="127"/>
    </location>
</feature>
<dbReference type="Proteomes" id="UP001429357">
    <property type="component" value="Unassembled WGS sequence"/>
</dbReference>
<dbReference type="InterPro" id="IPR011701">
    <property type="entry name" value="MFS"/>
</dbReference>
<comment type="caution">
    <text evidence="8">The sequence shown here is derived from an EMBL/GenBank/DDBJ whole genome shotgun (WGS) entry which is preliminary data.</text>
</comment>
<evidence type="ECO:0000256" key="3">
    <source>
        <dbReference type="ARBA" id="ARBA00022692"/>
    </source>
</evidence>
<keyword evidence="3 6" id="KW-0812">Transmembrane</keyword>
<keyword evidence="2" id="KW-0813">Transport</keyword>
<organism evidence="8 9">
    <name type="scientific">Enterococcus diestrammenae</name>
    <dbReference type="NCBI Taxonomy" id="1155073"/>
    <lineage>
        <taxon>Bacteria</taxon>
        <taxon>Bacillati</taxon>
        <taxon>Bacillota</taxon>
        <taxon>Bacilli</taxon>
        <taxon>Lactobacillales</taxon>
        <taxon>Enterococcaceae</taxon>
        <taxon>Enterococcus</taxon>
    </lineage>
</organism>
<keyword evidence="5 6" id="KW-0472">Membrane</keyword>
<keyword evidence="9" id="KW-1185">Reference proteome</keyword>
<dbReference type="EMBL" id="MAEI02000001">
    <property type="protein sequence ID" value="MEO1781250.1"/>
    <property type="molecule type" value="Genomic_DNA"/>
</dbReference>
<reference evidence="9" key="1">
    <citation type="submission" date="2016-06" db="EMBL/GenBank/DDBJ databases">
        <title>Four novel species of enterococci isolated from chicken manure.</title>
        <authorList>
            <person name="Van Tyne D."/>
        </authorList>
    </citation>
    <scope>NUCLEOTIDE SEQUENCE [LARGE SCALE GENOMIC DNA]</scope>
    <source>
        <strain evidence="9">JM9A</strain>
    </source>
</reference>
<evidence type="ECO:0000313" key="8">
    <source>
        <dbReference type="EMBL" id="MEO1781250.1"/>
    </source>
</evidence>
<dbReference type="SUPFAM" id="SSF103473">
    <property type="entry name" value="MFS general substrate transporter"/>
    <property type="match status" value="1"/>
</dbReference>
<evidence type="ECO:0000256" key="6">
    <source>
        <dbReference type="SAM" id="Phobius"/>
    </source>
</evidence>
<keyword evidence="4 6" id="KW-1133">Transmembrane helix</keyword>
<accession>A0ABV0EZL2</accession>
<gene>
    <name evidence="8" type="ORF">BAU18_000829</name>
</gene>
<evidence type="ECO:0000256" key="1">
    <source>
        <dbReference type="ARBA" id="ARBA00004651"/>
    </source>
</evidence>
<sequence length="186" mass="20344">MCGFNQSLGFLLFARMIQGIGASMTMATNTGIVTEVFPIHERGRALGAIGAFVSLGSIAGPGLGGVILAQFTWSYIFWINVPIGILTMVIAEKFLPKDITMSGHSIDKGGFVYFATTVISFFGGIFLGQEQGFLHPVPLVLFAVALLAFLRFLRVETKVRYPLISFQIFQNRMFSLSLFTALLIFS</sequence>
<feature type="domain" description="Major facilitator superfamily (MFS) profile" evidence="7">
    <location>
        <begin position="1"/>
        <end position="186"/>
    </location>
</feature>
<feature type="transmembrane region" description="Helical" evidence="6">
    <location>
        <begin position="12"/>
        <end position="33"/>
    </location>
</feature>
<dbReference type="Gene3D" id="1.20.1720.10">
    <property type="entry name" value="Multidrug resistance protein D"/>
    <property type="match status" value="1"/>
</dbReference>
<evidence type="ECO:0000256" key="5">
    <source>
        <dbReference type="ARBA" id="ARBA00023136"/>
    </source>
</evidence>
<evidence type="ECO:0000256" key="2">
    <source>
        <dbReference type="ARBA" id="ARBA00022448"/>
    </source>
</evidence>
<dbReference type="InterPro" id="IPR036259">
    <property type="entry name" value="MFS_trans_sf"/>
</dbReference>
<evidence type="ECO:0000256" key="4">
    <source>
        <dbReference type="ARBA" id="ARBA00022989"/>
    </source>
</evidence>
<feature type="transmembrane region" description="Helical" evidence="6">
    <location>
        <begin position="164"/>
        <end position="185"/>
    </location>
</feature>